<dbReference type="Proteomes" id="UP001165190">
    <property type="component" value="Unassembled WGS sequence"/>
</dbReference>
<dbReference type="InterPro" id="IPR036236">
    <property type="entry name" value="Znf_C2H2_sf"/>
</dbReference>
<keyword evidence="2 4" id="KW-0863">Zinc-finger</keyword>
<feature type="domain" description="BED-type" evidence="6">
    <location>
        <begin position="37"/>
        <end position="92"/>
    </location>
</feature>
<dbReference type="Pfam" id="PF02892">
    <property type="entry name" value="zf-BED"/>
    <property type="match status" value="1"/>
</dbReference>
<evidence type="ECO:0000256" key="3">
    <source>
        <dbReference type="ARBA" id="ARBA00022833"/>
    </source>
</evidence>
<feature type="region of interest" description="Disordered" evidence="5">
    <location>
        <begin position="1"/>
        <end position="43"/>
    </location>
</feature>
<gene>
    <name evidence="7" type="ORF">HRI_002377300</name>
</gene>
<evidence type="ECO:0000256" key="2">
    <source>
        <dbReference type="ARBA" id="ARBA00022771"/>
    </source>
</evidence>
<dbReference type="GO" id="GO:1990837">
    <property type="term" value="F:sequence-specific double-stranded DNA binding"/>
    <property type="evidence" value="ECO:0007669"/>
    <property type="project" value="TreeGrafter"/>
</dbReference>
<proteinExistence type="predicted"/>
<accession>A0A9W7M649</accession>
<dbReference type="SUPFAM" id="SSF57667">
    <property type="entry name" value="beta-beta-alpha zinc fingers"/>
    <property type="match status" value="1"/>
</dbReference>
<dbReference type="AlphaFoldDB" id="A0A9W7M649"/>
<dbReference type="GO" id="GO:0005634">
    <property type="term" value="C:nucleus"/>
    <property type="evidence" value="ECO:0007669"/>
    <property type="project" value="TreeGrafter"/>
</dbReference>
<dbReference type="PROSITE" id="PS50808">
    <property type="entry name" value="ZF_BED"/>
    <property type="match status" value="1"/>
</dbReference>
<protein>
    <recommendedName>
        <fullName evidence="6">BED-type domain-containing protein</fullName>
    </recommendedName>
</protein>
<feature type="compositionally biased region" description="Low complexity" evidence="5">
    <location>
        <begin position="1"/>
        <end position="21"/>
    </location>
</feature>
<evidence type="ECO:0000313" key="8">
    <source>
        <dbReference type="Proteomes" id="UP001165190"/>
    </source>
</evidence>
<comment type="caution">
    <text evidence="7">The sequence shown here is derived from an EMBL/GenBank/DDBJ whole genome shotgun (WGS) entry which is preliminary data.</text>
</comment>
<keyword evidence="1" id="KW-0479">Metal-binding</keyword>
<dbReference type="InterPro" id="IPR053031">
    <property type="entry name" value="Cuticle_assoc_protein"/>
</dbReference>
<evidence type="ECO:0000313" key="7">
    <source>
        <dbReference type="EMBL" id="GMI87080.1"/>
    </source>
</evidence>
<keyword evidence="3" id="KW-0862">Zinc</keyword>
<name>A0A9W7M649_HIBTR</name>
<reference evidence="7" key="1">
    <citation type="submission" date="2023-05" db="EMBL/GenBank/DDBJ databases">
        <title>Genome and transcriptome analyses reveal genes involved in the formation of fine ridges on petal epidermal cells in Hibiscus trionum.</title>
        <authorList>
            <person name="Koshimizu S."/>
            <person name="Masuda S."/>
            <person name="Ishii T."/>
            <person name="Shirasu K."/>
            <person name="Hoshino A."/>
            <person name="Arita M."/>
        </authorList>
    </citation>
    <scope>NUCLEOTIDE SEQUENCE</scope>
    <source>
        <strain evidence="7">Hamamatsu line</strain>
    </source>
</reference>
<feature type="compositionally biased region" description="Basic residues" evidence="5">
    <location>
        <begin position="27"/>
        <end position="37"/>
    </location>
</feature>
<dbReference type="OrthoDB" id="976932at2759"/>
<evidence type="ECO:0000256" key="1">
    <source>
        <dbReference type="ARBA" id="ARBA00022723"/>
    </source>
</evidence>
<dbReference type="SMART" id="SM00614">
    <property type="entry name" value="ZnF_BED"/>
    <property type="match status" value="1"/>
</dbReference>
<dbReference type="InterPro" id="IPR003656">
    <property type="entry name" value="Znf_BED"/>
</dbReference>
<dbReference type="EMBL" id="BSYR01000022">
    <property type="protein sequence ID" value="GMI87080.1"/>
    <property type="molecule type" value="Genomic_DNA"/>
</dbReference>
<evidence type="ECO:0000256" key="4">
    <source>
        <dbReference type="PROSITE-ProRule" id="PRU00027"/>
    </source>
</evidence>
<evidence type="ECO:0000259" key="6">
    <source>
        <dbReference type="PROSITE" id="PS50808"/>
    </source>
</evidence>
<dbReference type="GO" id="GO:0006357">
    <property type="term" value="P:regulation of transcription by RNA polymerase II"/>
    <property type="evidence" value="ECO:0007669"/>
    <property type="project" value="TreeGrafter"/>
</dbReference>
<keyword evidence="8" id="KW-1185">Reference proteome</keyword>
<sequence>MSESQGQGTQSSQSSSPSRVSDPTHSTGKKSGRKKQQPRAPCWNHFSKYVTEDGENRARCNHCDTTYTMENRGSTTSLNNHLKTCLQKPKGNTSDLNHCDKNLAVYHVKTKFL</sequence>
<organism evidence="7 8">
    <name type="scientific">Hibiscus trionum</name>
    <name type="common">Flower of an hour</name>
    <dbReference type="NCBI Taxonomy" id="183268"/>
    <lineage>
        <taxon>Eukaryota</taxon>
        <taxon>Viridiplantae</taxon>
        <taxon>Streptophyta</taxon>
        <taxon>Embryophyta</taxon>
        <taxon>Tracheophyta</taxon>
        <taxon>Spermatophyta</taxon>
        <taxon>Magnoliopsida</taxon>
        <taxon>eudicotyledons</taxon>
        <taxon>Gunneridae</taxon>
        <taxon>Pentapetalae</taxon>
        <taxon>rosids</taxon>
        <taxon>malvids</taxon>
        <taxon>Malvales</taxon>
        <taxon>Malvaceae</taxon>
        <taxon>Malvoideae</taxon>
        <taxon>Hibiscus</taxon>
    </lineage>
</organism>
<dbReference type="PANTHER" id="PTHR34396:SF27">
    <property type="entry name" value="OS08G0208700 PROTEIN"/>
    <property type="match status" value="1"/>
</dbReference>
<evidence type="ECO:0000256" key="5">
    <source>
        <dbReference type="SAM" id="MobiDB-lite"/>
    </source>
</evidence>
<dbReference type="PANTHER" id="PTHR34396">
    <property type="entry name" value="OS03G0264950 PROTEIN-RELATED"/>
    <property type="match status" value="1"/>
</dbReference>
<dbReference type="GO" id="GO:0008270">
    <property type="term" value="F:zinc ion binding"/>
    <property type="evidence" value="ECO:0007669"/>
    <property type="project" value="UniProtKB-KW"/>
</dbReference>